<dbReference type="EMBL" id="LR796427">
    <property type="protein sequence ID" value="CAB4144388.1"/>
    <property type="molecule type" value="Genomic_DNA"/>
</dbReference>
<reference evidence="1" key="1">
    <citation type="submission" date="2020-04" db="EMBL/GenBank/DDBJ databases">
        <authorList>
            <person name="Chiriac C."/>
            <person name="Salcher M."/>
            <person name="Ghai R."/>
            <person name="Kavagutti S V."/>
        </authorList>
    </citation>
    <scope>NUCLEOTIDE SEQUENCE</scope>
</reference>
<evidence type="ECO:0000313" key="1">
    <source>
        <dbReference type="EMBL" id="CAB4144388.1"/>
    </source>
</evidence>
<name>A0A6J5MCN1_9CAUD</name>
<accession>A0A6J5MCN1</accession>
<sequence length="122" mass="14143">MDYLNFGLIADSKYIDSTDVDFWAAIDECDYISHDKFNEMVMDYIILKYGASVTIRGTEISMRDIIDKFNLEENVVNEFLACNPNITKIEGLFYFVDEIEANLRSPSDMTGCRSEEDYEDSR</sequence>
<proteinExistence type="predicted"/>
<protein>
    <submittedName>
        <fullName evidence="1">Uncharacterized protein</fullName>
    </submittedName>
</protein>
<gene>
    <name evidence="1" type="ORF">UFOVP455_38</name>
</gene>
<organism evidence="1">
    <name type="scientific">uncultured Caudovirales phage</name>
    <dbReference type="NCBI Taxonomy" id="2100421"/>
    <lineage>
        <taxon>Viruses</taxon>
        <taxon>Duplodnaviria</taxon>
        <taxon>Heunggongvirae</taxon>
        <taxon>Uroviricota</taxon>
        <taxon>Caudoviricetes</taxon>
        <taxon>Peduoviridae</taxon>
        <taxon>Maltschvirus</taxon>
        <taxon>Maltschvirus maltsch</taxon>
    </lineage>
</organism>